<evidence type="ECO:0000313" key="8">
    <source>
        <dbReference type="Proteomes" id="UP001162031"/>
    </source>
</evidence>
<dbReference type="GO" id="GO:0016042">
    <property type="term" value="P:lipid catabolic process"/>
    <property type="evidence" value="ECO:0007669"/>
    <property type="project" value="UniProtKB-UniRule"/>
</dbReference>
<dbReference type="PANTHER" id="PTHR14226">
    <property type="entry name" value="NEUROPATHY TARGET ESTERASE/SWISS CHEESE D.MELANOGASTER"/>
    <property type="match status" value="1"/>
</dbReference>
<dbReference type="Pfam" id="PF01734">
    <property type="entry name" value="Patatin"/>
    <property type="match status" value="1"/>
</dbReference>
<evidence type="ECO:0000256" key="4">
    <source>
        <dbReference type="PROSITE-ProRule" id="PRU01161"/>
    </source>
</evidence>
<dbReference type="AlphaFoldDB" id="A0AAV0U4R4"/>
<protein>
    <recommendedName>
        <fullName evidence="6">PNPLA domain-containing protein</fullName>
    </recommendedName>
</protein>
<dbReference type="PANTHER" id="PTHR14226:SF10">
    <property type="entry name" value="TRIACYLGLYCEROL LIPASE 4-RELATED"/>
    <property type="match status" value="1"/>
</dbReference>
<dbReference type="InterPro" id="IPR016035">
    <property type="entry name" value="Acyl_Trfase/lysoPLipase"/>
</dbReference>
<evidence type="ECO:0000259" key="6">
    <source>
        <dbReference type="PROSITE" id="PS51635"/>
    </source>
</evidence>
<feature type="active site" description="Nucleophile" evidence="4">
    <location>
        <position position="317"/>
    </location>
</feature>
<accession>A0AAV0U4R4</accession>
<keyword evidence="1 4" id="KW-0378">Hydrolase</keyword>
<evidence type="ECO:0000256" key="1">
    <source>
        <dbReference type="ARBA" id="ARBA00022801"/>
    </source>
</evidence>
<feature type="domain" description="PNPLA" evidence="6">
    <location>
        <begin position="284"/>
        <end position="505"/>
    </location>
</feature>
<feature type="region of interest" description="Disordered" evidence="5">
    <location>
        <begin position="672"/>
        <end position="722"/>
    </location>
</feature>
<evidence type="ECO:0000256" key="5">
    <source>
        <dbReference type="SAM" id="MobiDB-lite"/>
    </source>
</evidence>
<feature type="short sequence motif" description="GXGXXG" evidence="4">
    <location>
        <begin position="288"/>
        <end position="293"/>
    </location>
</feature>
<feature type="compositionally biased region" description="Basic and acidic residues" evidence="5">
    <location>
        <begin position="703"/>
        <end position="713"/>
    </location>
</feature>
<dbReference type="InterPro" id="IPR021771">
    <property type="entry name" value="Triacylglycerol_lipase_N"/>
</dbReference>
<evidence type="ECO:0000256" key="2">
    <source>
        <dbReference type="ARBA" id="ARBA00022963"/>
    </source>
</evidence>
<dbReference type="SUPFAM" id="SSF52151">
    <property type="entry name" value="FabD/lysophospholipase-like"/>
    <property type="match status" value="1"/>
</dbReference>
<comment type="caution">
    <text evidence="4">Lacks conserved residue(s) required for the propagation of feature annotation.</text>
</comment>
<dbReference type="EMBL" id="CANTFL010001109">
    <property type="protein sequence ID" value="CAI5731607.1"/>
    <property type="molecule type" value="Genomic_DNA"/>
</dbReference>
<keyword evidence="3 4" id="KW-0443">Lipid metabolism</keyword>
<dbReference type="GO" id="GO:0004806">
    <property type="term" value="F:triacylglycerol lipase activity"/>
    <property type="evidence" value="ECO:0007669"/>
    <property type="project" value="InterPro"/>
</dbReference>
<dbReference type="InterPro" id="IPR002641">
    <property type="entry name" value="PNPLA_dom"/>
</dbReference>
<sequence>MGSSLSLGRALAVPQPPQRSLLRLRDRVRTLLRLWLRWWVAATGLERQAALVRRIVQHVRQQRRAHRTVCAKYDFWRPLIATLVELWLQTVRAVLTPDVFTRYLCATLVLHVVYGLQTVARQVVGDTCRRFTANGRRSLRLQQQLQNATSFAERQAIAGALDALEGRDTWREDPVSRLFLYERVTNKTLMYRTLQRERDVMGLMFALRAGLLRKHWGLGNPRLYSVSNVGTKHVIEEYLDAIVQSMNVVLRAKPRSDEEHDDLSIDNKLAFFSETRHAFGRSALMLSGGGAHGFYHAGVIKALVENNLLPTVIAGSSAGSILAGAIGVRNDDEVLDFLSGSSVNLSFLKANIAEQDLADYTPSLLPRIKSVLPDSAFAFVQNAFVLLGRFLDKRFVLDTETLRSCLRSAMGDYTFREAYDRTGRIINVTVTPLSTDDYPQLLNYLTAPNVIIWSASLASCAIPNVFRPVELLAKDEKGNVVPYYREGLKWSDGSVECDLPMERLSELFNVNHFIVSQVNIHYKIVSGHSVFGSEQTGSLMSFLKKQMKAYIKNIAEFGLNTSVLKLLDIGLVPLLTQKYEGDITICPTDKISAMTLLRTVMTNPSRETFPDILLAGERACWPAIARIRSMCRVEFALERAVRYLRGEQALEDERQSGRKAIGRVPSFYTSPSSMSLSNLDQSPPAPQRFASLPSTTGKLSRRRSFDGGEREDAISSPGVSSMRRNRSMNIAGAVLSLDGGASASDCSHFDM</sequence>
<keyword evidence="8" id="KW-1185">Reference proteome</keyword>
<evidence type="ECO:0000313" key="7">
    <source>
        <dbReference type="EMBL" id="CAI5731607.1"/>
    </source>
</evidence>
<gene>
    <name evidence="7" type="ORF">HBR001_LOCUS5247</name>
</gene>
<feature type="active site" description="Proton acceptor" evidence="4">
    <location>
        <position position="492"/>
    </location>
</feature>
<evidence type="ECO:0000256" key="3">
    <source>
        <dbReference type="ARBA" id="ARBA00023098"/>
    </source>
</evidence>
<name>A0AAV0U4R4_HYABA</name>
<reference evidence="7" key="1">
    <citation type="submission" date="2022-12" db="EMBL/GenBank/DDBJ databases">
        <authorList>
            <person name="Webb A."/>
        </authorList>
    </citation>
    <scope>NUCLEOTIDE SEQUENCE</scope>
    <source>
        <strain evidence="7">Hp1</strain>
    </source>
</reference>
<dbReference type="PROSITE" id="PS51635">
    <property type="entry name" value="PNPLA"/>
    <property type="match status" value="1"/>
</dbReference>
<comment type="caution">
    <text evidence="7">The sequence shown here is derived from an EMBL/GenBank/DDBJ whole genome shotgun (WGS) entry which is preliminary data.</text>
</comment>
<feature type="compositionally biased region" description="Polar residues" evidence="5">
    <location>
        <begin position="672"/>
        <end position="681"/>
    </location>
</feature>
<dbReference type="Proteomes" id="UP001162031">
    <property type="component" value="Unassembled WGS sequence"/>
</dbReference>
<feature type="short sequence motif" description="GXSXG" evidence="4">
    <location>
        <begin position="315"/>
        <end position="319"/>
    </location>
</feature>
<dbReference type="Gene3D" id="3.40.1090.10">
    <property type="entry name" value="Cytosolic phospholipase A2 catalytic domain"/>
    <property type="match status" value="2"/>
</dbReference>
<proteinExistence type="predicted"/>
<keyword evidence="2 4" id="KW-0442">Lipid degradation</keyword>
<organism evidence="7 8">
    <name type="scientific">Hyaloperonospora brassicae</name>
    <name type="common">Brassica downy mildew</name>
    <name type="synonym">Peronospora brassicae</name>
    <dbReference type="NCBI Taxonomy" id="162125"/>
    <lineage>
        <taxon>Eukaryota</taxon>
        <taxon>Sar</taxon>
        <taxon>Stramenopiles</taxon>
        <taxon>Oomycota</taxon>
        <taxon>Peronosporomycetes</taxon>
        <taxon>Peronosporales</taxon>
        <taxon>Peronosporaceae</taxon>
        <taxon>Hyaloperonospora</taxon>
    </lineage>
</organism>
<dbReference type="Pfam" id="PF11815">
    <property type="entry name" value="DUF3336"/>
    <property type="match status" value="1"/>
</dbReference>
<dbReference type="InterPro" id="IPR050301">
    <property type="entry name" value="NTE"/>
</dbReference>